<proteinExistence type="predicted"/>
<evidence type="ECO:0000256" key="1">
    <source>
        <dbReference type="SAM" id="MobiDB-lite"/>
    </source>
</evidence>
<reference evidence="2" key="2">
    <citation type="submission" date="2022-01" db="EMBL/GenBank/DDBJ databases">
        <authorList>
            <person name="Yamashiro T."/>
            <person name="Shiraishi A."/>
            <person name="Satake H."/>
            <person name="Nakayama K."/>
        </authorList>
    </citation>
    <scope>NUCLEOTIDE SEQUENCE</scope>
</reference>
<protein>
    <submittedName>
        <fullName evidence="2">Uncharacterized protein</fullName>
    </submittedName>
</protein>
<name>A0ABQ5B8V3_9ASTR</name>
<comment type="caution">
    <text evidence="2">The sequence shown here is derived from an EMBL/GenBank/DDBJ whole genome shotgun (WGS) entry which is preliminary data.</text>
</comment>
<gene>
    <name evidence="2" type="ORF">Tco_0857164</name>
</gene>
<reference evidence="2" key="1">
    <citation type="journal article" date="2022" name="Int. J. Mol. Sci.">
        <title>Draft Genome of Tanacetum Coccineum: Genomic Comparison of Closely Related Tanacetum-Family Plants.</title>
        <authorList>
            <person name="Yamashiro T."/>
            <person name="Shiraishi A."/>
            <person name="Nakayama K."/>
            <person name="Satake H."/>
        </authorList>
    </citation>
    <scope>NUCLEOTIDE SEQUENCE</scope>
</reference>
<keyword evidence="3" id="KW-1185">Reference proteome</keyword>
<evidence type="ECO:0000313" key="2">
    <source>
        <dbReference type="EMBL" id="GJT10122.1"/>
    </source>
</evidence>
<evidence type="ECO:0000313" key="3">
    <source>
        <dbReference type="Proteomes" id="UP001151760"/>
    </source>
</evidence>
<organism evidence="2 3">
    <name type="scientific">Tanacetum coccineum</name>
    <dbReference type="NCBI Taxonomy" id="301880"/>
    <lineage>
        <taxon>Eukaryota</taxon>
        <taxon>Viridiplantae</taxon>
        <taxon>Streptophyta</taxon>
        <taxon>Embryophyta</taxon>
        <taxon>Tracheophyta</taxon>
        <taxon>Spermatophyta</taxon>
        <taxon>Magnoliopsida</taxon>
        <taxon>eudicotyledons</taxon>
        <taxon>Gunneridae</taxon>
        <taxon>Pentapetalae</taxon>
        <taxon>asterids</taxon>
        <taxon>campanulids</taxon>
        <taxon>Asterales</taxon>
        <taxon>Asteraceae</taxon>
        <taxon>Asteroideae</taxon>
        <taxon>Anthemideae</taxon>
        <taxon>Anthemidinae</taxon>
        <taxon>Tanacetum</taxon>
    </lineage>
</organism>
<accession>A0ABQ5B8V3</accession>
<sequence length="80" mass="8955">MELVGFSEEQLIPVGKVELEVACGFEGLYRRTMKFTTCDVSDVKKGKFQWIISGNNGKEKGPSKEDEISGRYAVPQNPEK</sequence>
<feature type="region of interest" description="Disordered" evidence="1">
    <location>
        <begin position="54"/>
        <end position="80"/>
    </location>
</feature>
<feature type="compositionally biased region" description="Basic and acidic residues" evidence="1">
    <location>
        <begin position="57"/>
        <end position="69"/>
    </location>
</feature>
<dbReference type="EMBL" id="BQNB010012964">
    <property type="protein sequence ID" value="GJT10122.1"/>
    <property type="molecule type" value="Genomic_DNA"/>
</dbReference>
<dbReference type="Proteomes" id="UP001151760">
    <property type="component" value="Unassembled WGS sequence"/>
</dbReference>